<evidence type="ECO:0000256" key="3">
    <source>
        <dbReference type="ARBA" id="ARBA00023098"/>
    </source>
</evidence>
<keyword evidence="5" id="KW-0812">Transmembrane</keyword>
<protein>
    <submittedName>
        <fullName evidence="9">PNPLA domain-containing protein</fullName>
    </submittedName>
</protein>
<dbReference type="InterPro" id="IPR050301">
    <property type="entry name" value="NTE"/>
</dbReference>
<dbReference type="PANTHER" id="PTHR14226:SF29">
    <property type="entry name" value="NEUROPATHY TARGET ESTERASE SWS"/>
    <property type="match status" value="1"/>
</dbReference>
<dbReference type="EMBL" id="UYSU01039169">
    <property type="protein sequence ID" value="VDM01042.1"/>
    <property type="molecule type" value="Genomic_DNA"/>
</dbReference>
<keyword evidence="3" id="KW-0443">Lipid metabolism</keyword>
<keyword evidence="2" id="KW-0442">Lipid degradation</keyword>
<organism evidence="9">
    <name type="scientific">Schistocephalus solidus</name>
    <name type="common">Tapeworm</name>
    <dbReference type="NCBI Taxonomy" id="70667"/>
    <lineage>
        <taxon>Eukaryota</taxon>
        <taxon>Metazoa</taxon>
        <taxon>Spiralia</taxon>
        <taxon>Lophotrochozoa</taxon>
        <taxon>Platyhelminthes</taxon>
        <taxon>Cestoda</taxon>
        <taxon>Eucestoda</taxon>
        <taxon>Diphyllobothriidea</taxon>
        <taxon>Diphyllobothriidae</taxon>
        <taxon>Schistocephalus</taxon>
    </lineage>
</organism>
<keyword evidence="1" id="KW-0378">Hydrolase</keyword>
<gene>
    <name evidence="7" type="ORF">SSLN_LOCUS14656</name>
</gene>
<dbReference type="STRING" id="70667.A0A183TDV8"/>
<feature type="transmembrane region" description="Helical" evidence="5">
    <location>
        <begin position="137"/>
        <end position="158"/>
    </location>
</feature>
<dbReference type="PANTHER" id="PTHR14226">
    <property type="entry name" value="NEUROPATHY TARGET ESTERASE/SWISS CHEESE D.MELANOGASTER"/>
    <property type="match status" value="1"/>
</dbReference>
<name>A0A183TDV8_SCHSO</name>
<dbReference type="GO" id="GO:0005783">
    <property type="term" value="C:endoplasmic reticulum"/>
    <property type="evidence" value="ECO:0007669"/>
    <property type="project" value="TreeGrafter"/>
</dbReference>
<dbReference type="GO" id="GO:0004622">
    <property type="term" value="F:phosphatidylcholine lysophospholipase activity"/>
    <property type="evidence" value="ECO:0007669"/>
    <property type="project" value="TreeGrafter"/>
</dbReference>
<dbReference type="InterPro" id="IPR002641">
    <property type="entry name" value="PNPLA_dom"/>
</dbReference>
<feature type="short sequence motif" description="DGA/G" evidence="4">
    <location>
        <begin position="99"/>
        <end position="101"/>
    </location>
</feature>
<dbReference type="Gene3D" id="3.40.1090.10">
    <property type="entry name" value="Cytosolic phospholipase A2 catalytic domain"/>
    <property type="match status" value="2"/>
</dbReference>
<dbReference type="InterPro" id="IPR016035">
    <property type="entry name" value="Acyl_Trfase/lysoPLipase"/>
</dbReference>
<evidence type="ECO:0000313" key="7">
    <source>
        <dbReference type="EMBL" id="VDM01042.1"/>
    </source>
</evidence>
<evidence type="ECO:0000256" key="4">
    <source>
        <dbReference type="PROSITE-ProRule" id="PRU01161"/>
    </source>
</evidence>
<evidence type="ECO:0000256" key="1">
    <source>
        <dbReference type="ARBA" id="ARBA00022801"/>
    </source>
</evidence>
<evidence type="ECO:0000256" key="2">
    <source>
        <dbReference type="ARBA" id="ARBA00022963"/>
    </source>
</evidence>
<keyword evidence="5" id="KW-1133">Transmembrane helix</keyword>
<keyword evidence="8" id="KW-1185">Reference proteome</keyword>
<evidence type="ECO:0000259" key="6">
    <source>
        <dbReference type="PROSITE" id="PS51635"/>
    </source>
</evidence>
<evidence type="ECO:0000313" key="8">
    <source>
        <dbReference type="Proteomes" id="UP000275846"/>
    </source>
</evidence>
<evidence type="ECO:0000313" key="9">
    <source>
        <dbReference type="WBParaSite" id="SSLN_0001521101-mRNA-1"/>
    </source>
</evidence>
<reference evidence="9" key="1">
    <citation type="submission" date="2016-06" db="UniProtKB">
        <authorList>
            <consortium name="WormBaseParasite"/>
        </authorList>
    </citation>
    <scope>IDENTIFICATION</scope>
</reference>
<dbReference type="GO" id="GO:0016042">
    <property type="term" value="P:lipid catabolic process"/>
    <property type="evidence" value="ECO:0007669"/>
    <property type="project" value="UniProtKB-KW"/>
</dbReference>
<evidence type="ECO:0000256" key="5">
    <source>
        <dbReference type="SAM" id="Phobius"/>
    </source>
</evidence>
<feature type="domain" description="PNPLA" evidence="6">
    <location>
        <begin position="1"/>
        <end position="112"/>
    </location>
</feature>
<dbReference type="Proteomes" id="UP000275846">
    <property type="component" value="Unassembled WGS sequence"/>
</dbReference>
<comment type="caution">
    <text evidence="4">Lacks conserved residue(s) required for the propagation of feature annotation.</text>
</comment>
<keyword evidence="5" id="KW-0472">Membrane</keyword>
<dbReference type="OrthoDB" id="6280283at2759"/>
<dbReference type="AlphaFoldDB" id="A0A183TDV8"/>
<dbReference type="WBParaSite" id="SSLN_0001521101-mRNA-1">
    <property type="protein sequence ID" value="SSLN_0001521101-mRNA-1"/>
    <property type="gene ID" value="SSLN_0001521101"/>
</dbReference>
<feature type="transmembrane region" description="Helical" evidence="5">
    <location>
        <begin position="170"/>
        <end position="191"/>
    </location>
</feature>
<reference evidence="7 8" key="2">
    <citation type="submission" date="2018-11" db="EMBL/GenBank/DDBJ databases">
        <authorList>
            <consortium name="Pathogen Informatics"/>
        </authorList>
    </citation>
    <scope>NUCLEOTIDE SEQUENCE [LARGE SCALE GENOMIC DNA]</scope>
    <source>
        <strain evidence="7 8">NST_G2</strain>
    </source>
</reference>
<accession>A0A183TDV8</accession>
<proteinExistence type="predicted"/>
<dbReference type="PROSITE" id="PS51635">
    <property type="entry name" value="PNPLA"/>
    <property type="match status" value="1"/>
</dbReference>
<dbReference type="SUPFAM" id="SSF52151">
    <property type="entry name" value="FabD/lysophospholipase-like"/>
    <property type="match status" value="2"/>
</dbReference>
<sequence length="455" mass="51623">CNRSNVSGKRRIRGCYLLYTVSGYEFNVHIETIFKDRQIEDLWIPYFCITTDISNCKMRIHTNGKRFNGSLWRYIRASMSYPSLLPPLCDPIDSHLLLDGAFVNNLPVTTPYFGLVAYNFVHVCGLSLSSATVSRSVLPLLPIFAVGVTKVYSPFRVFLYELHFFLTPTVFLLLLPALIFITLPGSLWRYVRASMSLSGYMPPLCDPYDGSYLLDGGYVNNMPADVMATFGAKTIYAVDVGSVYDTNLTNYGDWLSGWWLIYQRLFRWRGPPIRVPNLSEIQSRLAYISCIRQLEEVKRSGICHYLRPPIDKYMTLQFSAFEEIVALGHIYGKSVLDSWQSNGLLEQMMPGIYRPEVFRSTHLRSNSVTYARDKEAHSDAEQPETPSLRHRHLSLAELAAPLGRLPDAITPPTGKLGLLLLACAVLTNCGLKLPPYPLCRFNRQLHTNQAKDCFI</sequence>